<evidence type="ECO:0000256" key="1">
    <source>
        <dbReference type="SAM" id="Coils"/>
    </source>
</evidence>
<keyword evidence="4" id="KW-1185">Reference proteome</keyword>
<comment type="caution">
    <text evidence="3">The sequence shown here is derived from an EMBL/GenBank/DDBJ whole genome shotgun (WGS) entry which is preliminary data.</text>
</comment>
<dbReference type="PANTHER" id="PTHR37028:SF4">
    <property type="entry name" value="ALMS MOTIF DOMAIN-CONTAINING PROTEIN"/>
    <property type="match status" value="1"/>
</dbReference>
<evidence type="ECO:0000256" key="2">
    <source>
        <dbReference type="SAM" id="MobiDB-lite"/>
    </source>
</evidence>
<feature type="compositionally biased region" description="Basic and acidic residues" evidence="2">
    <location>
        <begin position="108"/>
        <end position="119"/>
    </location>
</feature>
<feature type="compositionally biased region" description="Basic and acidic residues" evidence="2">
    <location>
        <begin position="131"/>
        <end position="140"/>
    </location>
</feature>
<dbReference type="EMBL" id="JAHDYR010000053">
    <property type="protein sequence ID" value="KAG9391512.1"/>
    <property type="molecule type" value="Genomic_DNA"/>
</dbReference>
<feature type="region of interest" description="Disordered" evidence="2">
    <location>
        <begin position="61"/>
        <end position="185"/>
    </location>
</feature>
<evidence type="ECO:0000313" key="3">
    <source>
        <dbReference type="EMBL" id="KAG9391512.1"/>
    </source>
</evidence>
<reference evidence="3" key="1">
    <citation type="submission" date="2021-05" db="EMBL/GenBank/DDBJ databases">
        <title>A free-living protist that lacks canonical eukaryotic 1 DNA replication and segregation systems.</title>
        <authorList>
            <person name="Salas-Leiva D.E."/>
            <person name="Tromer E.C."/>
            <person name="Curtis B.A."/>
            <person name="Jerlstrom-Hultqvist J."/>
            <person name="Kolisko M."/>
            <person name="Yi Z."/>
            <person name="Salas-Leiva J.S."/>
            <person name="Gallot-Lavallee L."/>
            <person name="Kops G.J.P.L."/>
            <person name="Archibald J.M."/>
            <person name="Simpson A.G.B."/>
            <person name="Roger A.J."/>
        </authorList>
    </citation>
    <scope>NUCLEOTIDE SEQUENCE</scope>
    <source>
        <strain evidence="3">BICM</strain>
    </source>
</reference>
<dbReference type="OrthoDB" id="70300at2759"/>
<gene>
    <name evidence="3" type="ORF">J8273_6274</name>
</gene>
<feature type="compositionally biased region" description="Basic residues" evidence="2">
    <location>
        <begin position="170"/>
        <end position="181"/>
    </location>
</feature>
<protein>
    <submittedName>
        <fullName evidence="3">Pathogenesis-related genes transcriptional activator</fullName>
    </submittedName>
</protein>
<name>A0A8J6B7C0_9EUKA</name>
<dbReference type="PANTHER" id="PTHR37028">
    <property type="entry name" value="UNNAMED PRODUCT-RELATED"/>
    <property type="match status" value="1"/>
</dbReference>
<evidence type="ECO:0000313" key="4">
    <source>
        <dbReference type="Proteomes" id="UP000717585"/>
    </source>
</evidence>
<proteinExistence type="predicted"/>
<accession>A0A8J6B7C0</accession>
<dbReference type="Proteomes" id="UP000717585">
    <property type="component" value="Unassembled WGS sequence"/>
</dbReference>
<keyword evidence="1" id="KW-0175">Coiled coil</keyword>
<organism evidence="3 4">
    <name type="scientific">Carpediemonas membranifera</name>
    <dbReference type="NCBI Taxonomy" id="201153"/>
    <lineage>
        <taxon>Eukaryota</taxon>
        <taxon>Metamonada</taxon>
        <taxon>Carpediemonas-like organisms</taxon>
        <taxon>Carpediemonas</taxon>
    </lineage>
</organism>
<feature type="coiled-coil region" evidence="1">
    <location>
        <begin position="455"/>
        <end position="482"/>
    </location>
</feature>
<sequence length="567" mass="64750">MLRIIRTDSLAEKDSNAQPQLISPSITSLAKQLLEGTETKTALAQYATKMKLSDETFRPMLRQQAASPSPPPQRPRVLSEHDHQPEMTIVEEPEQKPKAPTSSLARTVRKEDFSRRLSDDQVISQPITIDEPTRAQRQEKPVPLAAPAPSQVPERRLELSQAPAEESKRRVVAKARPRSAPRRQTQDNAMEVFYERTKMWQARRDAEVKRQKEIEEEGELAECSFRPRINQRPASAPRVRTNADVVTRLYNDGLRKRDLVVEEAERLKEEEFKEAHTFKPTTVAKRRTAVEARSRVSATPKQVHHPEPSAEFTFRPSIRRRPVSTRRDSLGVPAHERLYQMSQSVRQIKPPTTPAKVSSKASFDEFLRRQQQTQAMKQQHCEMMARQNENTFQPQLCSKSKQLVALRSTLGATERVRQKSRSSLENEQKECTFQPKIHARSQRLRPRTATELSLIDFQRAEAKKEQARLHKQQAELAEATFQPKIMSRGAHGRLQLNNDPDSYIDRVTRQAERQSVVRARAKATQLQKELKECTFTPAITALPRKKEGAAGAVDGFTLGRDRGGYGR</sequence>
<dbReference type="AlphaFoldDB" id="A0A8J6B7C0"/>